<dbReference type="Gene3D" id="1.10.540.10">
    <property type="entry name" value="Acyl-CoA dehydrogenase/oxidase, N-terminal domain"/>
    <property type="match status" value="1"/>
</dbReference>
<feature type="domain" description="Acyl-CoA dehydrogenase/oxidase N-terminal" evidence="6">
    <location>
        <begin position="4"/>
        <end position="112"/>
    </location>
</feature>
<dbReference type="EMBL" id="JAYMFF010000001">
    <property type="protein sequence ID" value="MEC4174835.1"/>
    <property type="molecule type" value="Genomic_DNA"/>
</dbReference>
<dbReference type="PIRSF" id="PIRSF016578">
    <property type="entry name" value="HsaA"/>
    <property type="match status" value="1"/>
</dbReference>
<dbReference type="InterPro" id="IPR009100">
    <property type="entry name" value="AcylCoA_DH/oxidase_NM_dom_sf"/>
</dbReference>
<comment type="similarity">
    <text evidence="2">Belongs to the acyl-CoA dehydrogenase family.</text>
</comment>
<accession>A0ABU6IEG8</accession>
<keyword evidence="8" id="KW-1185">Reference proteome</keyword>
<gene>
    <name evidence="7" type="ORF">VIN30_00015</name>
</gene>
<dbReference type="Pfam" id="PF00441">
    <property type="entry name" value="Acyl-CoA_dh_1"/>
    <property type="match status" value="1"/>
</dbReference>
<evidence type="ECO:0000256" key="4">
    <source>
        <dbReference type="ARBA" id="ARBA00022827"/>
    </source>
</evidence>
<evidence type="ECO:0000256" key="2">
    <source>
        <dbReference type="ARBA" id="ARBA00009347"/>
    </source>
</evidence>
<sequence length="372" mass="40962">MIFTEEQELFRQSVREFAENELAPLVPEILETNTYPPELLKKAAELGILGANYPEEWGGLGLGQVEVCIIFEEICKVCPGFGLSIEILLVSASHFVDAPIRDKYLPALLAGETALGSGATPPTGQANGTESKLFFTKTDGGYIANGTRLYATNHIGDVVYCYGPDEEGNTRYAFFEKGMEGFEVLPNDKKIGMAGNNGGTMVFKDVFVPEEMTGVTGVGSGDVYYQVYDGCAAEALGCAKGLYEKALEWCKTRTHNFKPLTSMTAVSHKLAELEMSIIAAEALIYDCAMLNDEYYRNHDEEVGERWRKTAEATKVVASEMLVPVAYECMKLFGGIGYHDPNIWHYMGDQLNYTHMDITNEIHYGSMAALMGL</sequence>
<dbReference type="Gene3D" id="2.40.110.10">
    <property type="entry name" value="Butyryl-CoA Dehydrogenase, subunit A, domain 2"/>
    <property type="match status" value="1"/>
</dbReference>
<evidence type="ECO:0000259" key="6">
    <source>
        <dbReference type="Pfam" id="PF02771"/>
    </source>
</evidence>
<reference evidence="7 8" key="1">
    <citation type="submission" date="2024-01" db="EMBL/GenBank/DDBJ databases">
        <title>novel species in genus Adlercreutzia.</title>
        <authorList>
            <person name="Liu X."/>
        </authorList>
    </citation>
    <scope>NUCLEOTIDE SEQUENCE [LARGE SCALE GENOMIC DNA]</scope>
    <source>
        <strain evidence="7 8">R7</strain>
    </source>
</reference>
<dbReference type="SUPFAM" id="SSF56645">
    <property type="entry name" value="Acyl-CoA dehydrogenase NM domain-like"/>
    <property type="match status" value="1"/>
</dbReference>
<keyword evidence="7" id="KW-0560">Oxidoreductase</keyword>
<name>A0ABU6IEG8_9ACTN</name>
<dbReference type="Pfam" id="PF02771">
    <property type="entry name" value="Acyl-CoA_dh_N"/>
    <property type="match status" value="1"/>
</dbReference>
<protein>
    <submittedName>
        <fullName evidence="7">Acyl-CoA dehydrogenase family protein</fullName>
        <ecNumber evidence="7">1.-.-.-</ecNumber>
    </submittedName>
</protein>
<keyword evidence="3" id="KW-0285">Flavoprotein</keyword>
<dbReference type="PANTHER" id="PTHR43884:SF12">
    <property type="entry name" value="ISOVALERYL-COA DEHYDROGENASE, MITOCHONDRIAL-RELATED"/>
    <property type="match status" value="1"/>
</dbReference>
<dbReference type="EC" id="1.-.-.-" evidence="7"/>
<comment type="caution">
    <text evidence="7">The sequence shown here is derived from an EMBL/GenBank/DDBJ whole genome shotgun (WGS) entry which is preliminary data.</text>
</comment>
<organism evidence="7 8">
    <name type="scientific">Adlercreutzia wanghongyangiae</name>
    <dbReference type="NCBI Taxonomy" id="3111451"/>
    <lineage>
        <taxon>Bacteria</taxon>
        <taxon>Bacillati</taxon>
        <taxon>Actinomycetota</taxon>
        <taxon>Coriobacteriia</taxon>
        <taxon>Eggerthellales</taxon>
        <taxon>Eggerthellaceae</taxon>
        <taxon>Adlercreutzia</taxon>
    </lineage>
</organism>
<dbReference type="InterPro" id="IPR013786">
    <property type="entry name" value="AcylCoA_DH/ox_N"/>
</dbReference>
<evidence type="ECO:0000259" key="5">
    <source>
        <dbReference type="Pfam" id="PF00441"/>
    </source>
</evidence>
<proteinExistence type="inferred from homology"/>
<comment type="cofactor">
    <cofactor evidence="1">
        <name>FAD</name>
        <dbReference type="ChEBI" id="CHEBI:57692"/>
    </cofactor>
</comment>
<dbReference type="Proteomes" id="UP001349994">
    <property type="component" value="Unassembled WGS sequence"/>
</dbReference>
<dbReference type="InterPro" id="IPR037069">
    <property type="entry name" value="AcylCoA_DH/ox_N_sf"/>
</dbReference>
<keyword evidence="4" id="KW-0274">FAD</keyword>
<evidence type="ECO:0000256" key="3">
    <source>
        <dbReference type="ARBA" id="ARBA00022630"/>
    </source>
</evidence>
<dbReference type="SUPFAM" id="SSF47203">
    <property type="entry name" value="Acyl-CoA dehydrogenase C-terminal domain-like"/>
    <property type="match status" value="1"/>
</dbReference>
<dbReference type="RefSeq" id="WP_338208237.1">
    <property type="nucleotide sequence ID" value="NZ_JAYMFF010000001.1"/>
</dbReference>
<dbReference type="GO" id="GO:0016491">
    <property type="term" value="F:oxidoreductase activity"/>
    <property type="evidence" value="ECO:0007669"/>
    <property type="project" value="UniProtKB-KW"/>
</dbReference>
<dbReference type="InterPro" id="IPR009075">
    <property type="entry name" value="AcylCo_DH/oxidase_C"/>
</dbReference>
<dbReference type="Gene3D" id="1.20.140.10">
    <property type="entry name" value="Butyryl-CoA Dehydrogenase, subunit A, domain 3"/>
    <property type="match status" value="1"/>
</dbReference>
<dbReference type="InterPro" id="IPR046373">
    <property type="entry name" value="Acyl-CoA_Oxase/DH_mid-dom_sf"/>
</dbReference>
<feature type="domain" description="Acyl-CoA dehydrogenase/oxidase C-terminal" evidence="5">
    <location>
        <begin position="231"/>
        <end position="365"/>
    </location>
</feature>
<evidence type="ECO:0000313" key="8">
    <source>
        <dbReference type="Proteomes" id="UP001349994"/>
    </source>
</evidence>
<dbReference type="PANTHER" id="PTHR43884">
    <property type="entry name" value="ACYL-COA DEHYDROGENASE"/>
    <property type="match status" value="1"/>
</dbReference>
<dbReference type="InterPro" id="IPR036250">
    <property type="entry name" value="AcylCo_DH-like_C"/>
</dbReference>
<evidence type="ECO:0000256" key="1">
    <source>
        <dbReference type="ARBA" id="ARBA00001974"/>
    </source>
</evidence>
<evidence type="ECO:0000313" key="7">
    <source>
        <dbReference type="EMBL" id="MEC4174835.1"/>
    </source>
</evidence>